<proteinExistence type="predicted"/>
<protein>
    <recommendedName>
        <fullName evidence="1">DUF632 domain-containing protein</fullName>
    </recommendedName>
</protein>
<gene>
    <name evidence="2" type="ORF">MKW98_010896</name>
</gene>
<feature type="non-terminal residue" evidence="2">
    <location>
        <position position="78"/>
    </location>
</feature>
<name>A0AAD4SN50_9MAGN</name>
<dbReference type="Proteomes" id="UP001202328">
    <property type="component" value="Unassembled WGS sequence"/>
</dbReference>
<accession>A0AAD4SN50</accession>
<dbReference type="Pfam" id="PF04782">
    <property type="entry name" value="DUF632"/>
    <property type="match status" value="1"/>
</dbReference>
<dbReference type="AlphaFoldDB" id="A0AAD4SN50"/>
<reference evidence="2" key="1">
    <citation type="submission" date="2022-04" db="EMBL/GenBank/DDBJ databases">
        <title>A functionally conserved STORR gene fusion in Papaver species that diverged 16.8 million years ago.</title>
        <authorList>
            <person name="Catania T."/>
        </authorList>
    </citation>
    <scope>NUCLEOTIDE SEQUENCE</scope>
    <source>
        <strain evidence="2">S-188037</strain>
    </source>
</reference>
<organism evidence="2 3">
    <name type="scientific">Papaver atlanticum</name>
    <dbReference type="NCBI Taxonomy" id="357466"/>
    <lineage>
        <taxon>Eukaryota</taxon>
        <taxon>Viridiplantae</taxon>
        <taxon>Streptophyta</taxon>
        <taxon>Embryophyta</taxon>
        <taxon>Tracheophyta</taxon>
        <taxon>Spermatophyta</taxon>
        <taxon>Magnoliopsida</taxon>
        <taxon>Ranunculales</taxon>
        <taxon>Papaveraceae</taxon>
        <taxon>Papaveroideae</taxon>
        <taxon>Papaver</taxon>
    </lineage>
</organism>
<comment type="caution">
    <text evidence="2">The sequence shown here is derived from an EMBL/GenBank/DDBJ whole genome shotgun (WGS) entry which is preliminary data.</text>
</comment>
<dbReference type="EMBL" id="JAJJMB010009862">
    <property type="protein sequence ID" value="KAI3911952.1"/>
    <property type="molecule type" value="Genomic_DNA"/>
</dbReference>
<evidence type="ECO:0000313" key="3">
    <source>
        <dbReference type="Proteomes" id="UP001202328"/>
    </source>
</evidence>
<keyword evidence="3" id="KW-1185">Reference proteome</keyword>
<sequence>FDSGRDVAVLLEVNRGDSIHHDFESIQRKSFKSAKVHSALSWSWSSKSFQSNAEEEKLGGCLLLKLRQVAGQSIIRGI</sequence>
<feature type="domain" description="DUF632" evidence="1">
    <location>
        <begin position="2"/>
        <end position="55"/>
    </location>
</feature>
<evidence type="ECO:0000313" key="2">
    <source>
        <dbReference type="EMBL" id="KAI3911952.1"/>
    </source>
</evidence>
<evidence type="ECO:0000259" key="1">
    <source>
        <dbReference type="Pfam" id="PF04782"/>
    </source>
</evidence>
<dbReference type="InterPro" id="IPR006867">
    <property type="entry name" value="DUF632"/>
</dbReference>